<accession>A0AAD8ZZ51</accession>
<evidence type="ECO:0000313" key="2">
    <source>
        <dbReference type="EMBL" id="KAK1838220.1"/>
    </source>
</evidence>
<organism evidence="2 3">
    <name type="scientific">Colletotrichum chrysophilum</name>
    <dbReference type="NCBI Taxonomy" id="1836956"/>
    <lineage>
        <taxon>Eukaryota</taxon>
        <taxon>Fungi</taxon>
        <taxon>Dikarya</taxon>
        <taxon>Ascomycota</taxon>
        <taxon>Pezizomycotina</taxon>
        <taxon>Sordariomycetes</taxon>
        <taxon>Hypocreomycetidae</taxon>
        <taxon>Glomerellales</taxon>
        <taxon>Glomerellaceae</taxon>
        <taxon>Colletotrichum</taxon>
        <taxon>Colletotrichum gloeosporioides species complex</taxon>
    </lineage>
</organism>
<dbReference type="Proteomes" id="UP001243330">
    <property type="component" value="Unassembled WGS sequence"/>
</dbReference>
<comment type="caution">
    <text evidence="2">The sequence shown here is derived from an EMBL/GenBank/DDBJ whole genome shotgun (WGS) entry which is preliminary data.</text>
</comment>
<keyword evidence="3" id="KW-1185">Reference proteome</keyword>
<gene>
    <name evidence="2" type="ORF">CCHR01_19159</name>
</gene>
<reference evidence="2" key="1">
    <citation type="submission" date="2023-01" db="EMBL/GenBank/DDBJ databases">
        <title>Colletotrichum chrysophilum M932 genome sequence.</title>
        <authorList>
            <person name="Baroncelli R."/>
        </authorList>
    </citation>
    <scope>NUCLEOTIDE SEQUENCE</scope>
    <source>
        <strain evidence="2">M932</strain>
    </source>
</reference>
<proteinExistence type="predicted"/>
<protein>
    <submittedName>
        <fullName evidence="2">Uncharacterized protein</fullName>
    </submittedName>
</protein>
<evidence type="ECO:0000256" key="1">
    <source>
        <dbReference type="SAM" id="MobiDB-lite"/>
    </source>
</evidence>
<dbReference type="AlphaFoldDB" id="A0AAD8ZZ51"/>
<feature type="region of interest" description="Disordered" evidence="1">
    <location>
        <begin position="24"/>
        <end position="51"/>
    </location>
</feature>
<sequence>MSPKYHPAISCWLQSHINVLHRTLASAPRSRPSPQVKLSHGGRRHDKNGTP</sequence>
<name>A0AAD8ZZ51_9PEZI</name>
<dbReference type="EMBL" id="JAQOWY010000878">
    <property type="protein sequence ID" value="KAK1838220.1"/>
    <property type="molecule type" value="Genomic_DNA"/>
</dbReference>
<evidence type="ECO:0000313" key="3">
    <source>
        <dbReference type="Proteomes" id="UP001243330"/>
    </source>
</evidence>
<feature type="compositionally biased region" description="Basic residues" evidence="1">
    <location>
        <begin position="40"/>
        <end position="51"/>
    </location>
</feature>